<dbReference type="EMBL" id="JABFUD020000021">
    <property type="protein sequence ID" value="KAI5063572.1"/>
    <property type="molecule type" value="Genomic_DNA"/>
</dbReference>
<reference evidence="2" key="1">
    <citation type="submission" date="2021-01" db="EMBL/GenBank/DDBJ databases">
        <title>Adiantum capillus-veneris genome.</title>
        <authorList>
            <person name="Fang Y."/>
            <person name="Liao Q."/>
        </authorList>
    </citation>
    <scope>NUCLEOTIDE SEQUENCE</scope>
    <source>
        <strain evidence="2">H3</strain>
        <tissue evidence="2">Leaf</tissue>
    </source>
</reference>
<feature type="non-terminal residue" evidence="2">
    <location>
        <position position="124"/>
    </location>
</feature>
<dbReference type="AlphaFoldDB" id="A0A9D4U949"/>
<evidence type="ECO:0000313" key="2">
    <source>
        <dbReference type="EMBL" id="KAI5063572.1"/>
    </source>
</evidence>
<accession>A0A9D4U949</accession>
<comment type="caution">
    <text evidence="2">The sequence shown here is derived from an EMBL/GenBank/DDBJ whole genome shotgun (WGS) entry which is preliminary data.</text>
</comment>
<proteinExistence type="predicted"/>
<evidence type="ECO:0000313" key="3">
    <source>
        <dbReference type="Proteomes" id="UP000886520"/>
    </source>
</evidence>
<keyword evidence="3" id="KW-1185">Reference proteome</keyword>
<feature type="region of interest" description="Disordered" evidence="1">
    <location>
        <begin position="18"/>
        <end position="59"/>
    </location>
</feature>
<feature type="compositionally biased region" description="Low complexity" evidence="1">
    <location>
        <begin position="42"/>
        <end position="56"/>
    </location>
</feature>
<dbReference type="Proteomes" id="UP000886520">
    <property type="component" value="Chromosome 21"/>
</dbReference>
<gene>
    <name evidence="2" type="ORF">GOP47_0022119</name>
</gene>
<protein>
    <submittedName>
        <fullName evidence="2">Uncharacterized protein</fullName>
    </submittedName>
</protein>
<organism evidence="2 3">
    <name type="scientific">Adiantum capillus-veneris</name>
    <name type="common">Maidenhair fern</name>
    <dbReference type="NCBI Taxonomy" id="13818"/>
    <lineage>
        <taxon>Eukaryota</taxon>
        <taxon>Viridiplantae</taxon>
        <taxon>Streptophyta</taxon>
        <taxon>Embryophyta</taxon>
        <taxon>Tracheophyta</taxon>
        <taxon>Polypodiopsida</taxon>
        <taxon>Polypodiidae</taxon>
        <taxon>Polypodiales</taxon>
        <taxon>Pteridineae</taxon>
        <taxon>Pteridaceae</taxon>
        <taxon>Vittarioideae</taxon>
        <taxon>Adiantum</taxon>
    </lineage>
</organism>
<name>A0A9D4U949_ADICA</name>
<feature type="compositionally biased region" description="Polar residues" evidence="1">
    <location>
        <begin position="18"/>
        <end position="30"/>
    </location>
</feature>
<sequence length="124" mass="12980">TALGLVLRSALLYSRSNSQPLINGKPQSTGPVALRGAGGSRGLRPSRASPPASAGGVFRQRTTVQPGGAGALASARVRAQSGLHHGVRQQSAHQPQCRPHLLRTGHARRLHRPLLLLQPPSISC</sequence>
<evidence type="ECO:0000256" key="1">
    <source>
        <dbReference type="SAM" id="MobiDB-lite"/>
    </source>
</evidence>